<comment type="caution">
    <text evidence="1">The sequence shown here is derived from an EMBL/GenBank/DDBJ whole genome shotgun (WGS) entry which is preliminary data.</text>
</comment>
<proteinExistence type="predicted"/>
<evidence type="ECO:0000313" key="2">
    <source>
        <dbReference type="Proteomes" id="UP001152320"/>
    </source>
</evidence>
<dbReference type="OrthoDB" id="6077919at2759"/>
<evidence type="ECO:0000313" key="1">
    <source>
        <dbReference type="EMBL" id="KAJ8039872.1"/>
    </source>
</evidence>
<dbReference type="PANTHER" id="PTHR46888">
    <property type="entry name" value="ZINC KNUCKLE DOMAINCONTAINING PROTEIN-RELATED"/>
    <property type="match status" value="1"/>
</dbReference>
<protein>
    <submittedName>
        <fullName evidence="1">Uncharacterized protein</fullName>
    </submittedName>
</protein>
<name>A0A9Q1C721_HOLLE</name>
<keyword evidence="2" id="KW-1185">Reference proteome</keyword>
<accession>A0A9Q1C721</accession>
<dbReference type="Proteomes" id="UP001152320">
    <property type="component" value="Chromosome 6"/>
</dbReference>
<dbReference type="AlphaFoldDB" id="A0A9Q1C721"/>
<sequence length="105" mass="12112">MVNFQENSNVTYSYGIRRVHRLRDDDDIDVYLRAFELLAEGNRWDKSQWAKLLVPSLSGKAGEVYANQSVADSHNYDVLKTAILAKYEINAVLSNPFQKYLQKAR</sequence>
<dbReference type="EMBL" id="JAIZAY010000006">
    <property type="protein sequence ID" value="KAJ8039872.1"/>
    <property type="molecule type" value="Genomic_DNA"/>
</dbReference>
<dbReference type="PANTHER" id="PTHR46888:SF1">
    <property type="entry name" value="RIBONUCLEASE H"/>
    <property type="match status" value="1"/>
</dbReference>
<organism evidence="1 2">
    <name type="scientific">Holothuria leucospilota</name>
    <name type="common">Black long sea cucumber</name>
    <name type="synonym">Mertensiothuria leucospilota</name>
    <dbReference type="NCBI Taxonomy" id="206669"/>
    <lineage>
        <taxon>Eukaryota</taxon>
        <taxon>Metazoa</taxon>
        <taxon>Echinodermata</taxon>
        <taxon>Eleutherozoa</taxon>
        <taxon>Echinozoa</taxon>
        <taxon>Holothuroidea</taxon>
        <taxon>Aspidochirotacea</taxon>
        <taxon>Aspidochirotida</taxon>
        <taxon>Holothuriidae</taxon>
        <taxon>Holothuria</taxon>
    </lineage>
</organism>
<reference evidence="1" key="1">
    <citation type="submission" date="2021-10" db="EMBL/GenBank/DDBJ databases">
        <title>Tropical sea cucumber genome reveals ecological adaptation and Cuvierian tubules defense mechanism.</title>
        <authorList>
            <person name="Chen T."/>
        </authorList>
    </citation>
    <scope>NUCLEOTIDE SEQUENCE</scope>
    <source>
        <strain evidence="1">Nanhai2018</strain>
        <tissue evidence="1">Muscle</tissue>
    </source>
</reference>
<gene>
    <name evidence="1" type="ORF">HOLleu_14013</name>
</gene>